<dbReference type="PROSITE" id="PS50994">
    <property type="entry name" value="INTEGRASE"/>
    <property type="match status" value="1"/>
</dbReference>
<feature type="non-terminal residue" evidence="1">
    <location>
        <position position="752"/>
    </location>
</feature>
<dbReference type="Gene3D" id="3.30.420.10">
    <property type="entry name" value="Ribonuclease H-like superfamily/Ribonuclease H"/>
    <property type="match status" value="1"/>
</dbReference>
<dbReference type="PANTHER" id="PTHR47331">
    <property type="entry name" value="PHD-TYPE DOMAIN-CONTAINING PROTEIN"/>
    <property type="match status" value="1"/>
</dbReference>
<dbReference type="Gene3D" id="1.10.340.70">
    <property type="match status" value="1"/>
</dbReference>
<keyword evidence="2" id="KW-1185">Reference proteome</keyword>
<dbReference type="Pfam" id="PF18701">
    <property type="entry name" value="DUF5641"/>
    <property type="match status" value="1"/>
</dbReference>
<dbReference type="InterPro" id="IPR040676">
    <property type="entry name" value="DUF5641"/>
</dbReference>
<dbReference type="Pfam" id="PF05380">
    <property type="entry name" value="Peptidase_A17"/>
    <property type="match status" value="1"/>
</dbReference>
<organism evidence="1 2">
    <name type="scientific">Paramuricea clavata</name>
    <name type="common">Red gorgonian</name>
    <name type="synonym">Violescent sea-whip</name>
    <dbReference type="NCBI Taxonomy" id="317549"/>
    <lineage>
        <taxon>Eukaryota</taxon>
        <taxon>Metazoa</taxon>
        <taxon>Cnidaria</taxon>
        <taxon>Anthozoa</taxon>
        <taxon>Octocorallia</taxon>
        <taxon>Malacalcyonacea</taxon>
        <taxon>Plexauridae</taxon>
        <taxon>Paramuricea</taxon>
    </lineage>
</organism>
<dbReference type="SUPFAM" id="SSF53098">
    <property type="entry name" value="Ribonuclease H-like"/>
    <property type="match status" value="1"/>
</dbReference>
<dbReference type="PANTHER" id="PTHR47331:SF1">
    <property type="entry name" value="GAG-LIKE PROTEIN"/>
    <property type="match status" value="1"/>
</dbReference>
<gene>
    <name evidence="1" type="ORF">PACLA_8A079500</name>
</gene>
<dbReference type="InterPro" id="IPR012337">
    <property type="entry name" value="RNaseH-like_sf"/>
</dbReference>
<proteinExistence type="predicted"/>
<dbReference type="Proteomes" id="UP001152795">
    <property type="component" value="Unassembled WGS sequence"/>
</dbReference>
<dbReference type="InterPro" id="IPR041588">
    <property type="entry name" value="Integrase_H2C2"/>
</dbReference>
<dbReference type="Pfam" id="PF17921">
    <property type="entry name" value="Integrase_H2C2"/>
    <property type="match status" value="1"/>
</dbReference>
<sequence>LFRVMGSGLSPDQGTLNNQPLLKYFKNNIQSISVHAKVLHLSRNETNKGPDLTNSLTGVLTRFRQSPVAFMADIEAMFHQVRTPLKDCDVLRFLWWPNGDTCINPEEFQMTVHLFGGISSPSYANFALKRTAEGNRENFDAETINTLERNFYVDDCLKSVEDEETGINLASNLYELLQKGGFRLTKWTSNSRKALESLPESERAAMVKDLDVSKVHVERALGVRWDIVSDKFGYKITIKDQPATRRGILSVVSSIYDPLGFVSPFVLLAKTILQDLCRSNLGWDEQISEDALHRWQNWLSMLPKLERIVIDRCFKPTDFELRKSIAWLDEVENAESPEIIDDLLCVGGKLRHAPLENTAKHQVILPKQHHVATLIARHYHQLSGHSGLEYVLSLTRQKFWIVKGRLLVRRVVNDCFDCRRRQSPVAEQKMADLPKSRVTPSKPPFTFTGVDCFGPFNVRRGRSLVKRYGVIFTCLTTRAIHIEVASSLDTDSFLNALRRFVARRGNPEEIRSDNGGNFVSGEKELRSCIKEWNQDKIHQVLLLKNIKWIFNPPTASHHGSVLERCIHTVRKVMRALLHEQTLNDESLHTLMCEVEAIINGRPLTKVSDDPRDSEALTPNHLLLLRAGPPLPPGKFVKEDLHTRRRWRQVQYMADVFWRRWLKEYLPILQERQKWNQPRKNVEVGDVVLLLQENTPRSSWPLARVIEVHRNRSDGHVRSVKLKTSTSVLERPICKIVVLISVTWALKILKIGK</sequence>
<dbReference type="InterPro" id="IPR036397">
    <property type="entry name" value="RNaseH_sf"/>
</dbReference>
<accession>A0A7D9DT04</accession>
<feature type="non-terminal residue" evidence="1">
    <location>
        <position position="1"/>
    </location>
</feature>
<dbReference type="EMBL" id="CACRXK020002131">
    <property type="protein sequence ID" value="CAB3992823.1"/>
    <property type="molecule type" value="Genomic_DNA"/>
</dbReference>
<evidence type="ECO:0000313" key="1">
    <source>
        <dbReference type="EMBL" id="CAB3992823.1"/>
    </source>
</evidence>
<reference evidence="1" key="1">
    <citation type="submission" date="2020-04" db="EMBL/GenBank/DDBJ databases">
        <authorList>
            <person name="Alioto T."/>
            <person name="Alioto T."/>
            <person name="Gomez Garrido J."/>
        </authorList>
    </citation>
    <scope>NUCLEOTIDE SEQUENCE</scope>
    <source>
        <strain evidence="1">A484AB</strain>
    </source>
</reference>
<name>A0A7D9DT04_PARCT</name>
<evidence type="ECO:0000313" key="2">
    <source>
        <dbReference type="Proteomes" id="UP001152795"/>
    </source>
</evidence>
<comment type="caution">
    <text evidence="1">The sequence shown here is derived from an EMBL/GenBank/DDBJ whole genome shotgun (WGS) entry which is preliminary data.</text>
</comment>
<dbReference type="InterPro" id="IPR001584">
    <property type="entry name" value="Integrase_cat-core"/>
</dbReference>
<protein>
    <submittedName>
        <fullName evidence="1">Uncharacterized protein</fullName>
    </submittedName>
</protein>
<dbReference type="GO" id="GO:0015074">
    <property type="term" value="P:DNA integration"/>
    <property type="evidence" value="ECO:0007669"/>
    <property type="project" value="InterPro"/>
</dbReference>
<dbReference type="InterPro" id="IPR008042">
    <property type="entry name" value="Retrotrans_Pao"/>
</dbReference>
<dbReference type="AlphaFoldDB" id="A0A7D9DT04"/>
<dbReference type="GO" id="GO:0003676">
    <property type="term" value="F:nucleic acid binding"/>
    <property type="evidence" value="ECO:0007669"/>
    <property type="project" value="InterPro"/>
</dbReference>
<dbReference type="OrthoDB" id="10061848at2759"/>